<evidence type="ECO:0000256" key="1">
    <source>
        <dbReference type="SAM" id="MobiDB-lite"/>
    </source>
</evidence>
<evidence type="ECO:0000313" key="3">
    <source>
        <dbReference type="Proteomes" id="UP001596395"/>
    </source>
</evidence>
<dbReference type="Gene3D" id="1.10.390.10">
    <property type="entry name" value="Neutral Protease Domain 2"/>
    <property type="match status" value="1"/>
</dbReference>
<sequence>MRSILVLLAALLVVLPAASATGGAASTPASGVTTATADSLSRVDAASDRGDSLAAAGNASDDPVIVERITVNRTPDRAGSVRVDVAYDLPENVVSFTVESTRLQRDAVSLAAATGFDRRSDGSFAWDERTAAPTLSFTYDVAETYSRTVLGVEGDDWAFVSLPNPYVSWRYRGTAPTFETERRTAGTGHASGSYALDGADSTTSRTVGDVNLTVVVAPTARPEATADAYAALYRVGLRELDAGFEYDASGLFVLPTASVSDDVALGTSTRYSFWVQDEYSSVAGVENTPAHEFVHTRMGSFGAGSSRWLTEATAEYYGHVLATNTGAGSWSEFRDAVTVEREAFRDATLADASTWRDELVPYEKGALVLAALDAEIAARTGGVRSLEDVLAYRFSDDDPYGDLETYENFSAAVVATTNDESMREWLDRYVAGGETPSVPSDPDAFVLNDSMDSDDDGVPNGDEVRTNPFDADTDDDGFDDAADPYPTDDTRPADTTTSTTTDGSSSMGAETTTESSTSTTRAPTATSTASGDAGSTTEQGSVVDSIPGFGPALAGFAVLAVALAVARRE</sequence>
<dbReference type="InterPro" id="IPR027268">
    <property type="entry name" value="Peptidase_M4/M1_CTD_sf"/>
</dbReference>
<name>A0ABD5VL17_9EURY</name>
<comment type="caution">
    <text evidence="2">The sequence shown here is derived from an EMBL/GenBank/DDBJ whole genome shotgun (WGS) entry which is preliminary data.</text>
</comment>
<reference evidence="2 3" key="1">
    <citation type="journal article" date="2019" name="Int. J. Syst. Evol. Microbiol.">
        <title>The Global Catalogue of Microorganisms (GCM) 10K type strain sequencing project: providing services to taxonomists for standard genome sequencing and annotation.</title>
        <authorList>
            <consortium name="The Broad Institute Genomics Platform"/>
            <consortium name="The Broad Institute Genome Sequencing Center for Infectious Disease"/>
            <person name="Wu L."/>
            <person name="Ma J."/>
        </authorList>
    </citation>
    <scope>NUCLEOTIDE SEQUENCE [LARGE SCALE GENOMIC DNA]</scope>
    <source>
        <strain evidence="2 3">GX26</strain>
    </source>
</reference>
<feature type="compositionally biased region" description="Acidic residues" evidence="1">
    <location>
        <begin position="471"/>
        <end position="482"/>
    </location>
</feature>
<dbReference type="Proteomes" id="UP001596395">
    <property type="component" value="Unassembled WGS sequence"/>
</dbReference>
<proteinExistence type="predicted"/>
<feature type="region of interest" description="Disordered" evidence="1">
    <location>
        <begin position="432"/>
        <end position="549"/>
    </location>
</feature>
<dbReference type="EMBL" id="JBHSXN010000003">
    <property type="protein sequence ID" value="MFC6954716.1"/>
    <property type="molecule type" value="Genomic_DNA"/>
</dbReference>
<dbReference type="AlphaFoldDB" id="A0ABD5VL17"/>
<accession>A0ABD5VL17</accession>
<organism evidence="2 3">
    <name type="scientific">Halorubellus litoreus</name>
    <dbReference type="NCBI Taxonomy" id="755308"/>
    <lineage>
        <taxon>Archaea</taxon>
        <taxon>Methanobacteriati</taxon>
        <taxon>Methanobacteriota</taxon>
        <taxon>Stenosarchaea group</taxon>
        <taxon>Halobacteria</taxon>
        <taxon>Halobacteriales</taxon>
        <taxon>Halorubellaceae</taxon>
        <taxon>Halorubellus</taxon>
    </lineage>
</organism>
<dbReference type="RefSeq" id="WP_336351652.1">
    <property type="nucleotide sequence ID" value="NZ_JAZAQL010000003.1"/>
</dbReference>
<keyword evidence="3" id="KW-1185">Reference proteome</keyword>
<protein>
    <recommendedName>
        <fullName evidence="4">PGF-CTERM protein</fullName>
    </recommendedName>
</protein>
<feature type="compositionally biased region" description="Low complexity" evidence="1">
    <location>
        <begin position="483"/>
        <end position="537"/>
    </location>
</feature>
<evidence type="ECO:0000313" key="2">
    <source>
        <dbReference type="EMBL" id="MFC6954716.1"/>
    </source>
</evidence>
<gene>
    <name evidence="2" type="ORF">ACFQGB_17760</name>
</gene>
<evidence type="ECO:0008006" key="4">
    <source>
        <dbReference type="Google" id="ProtNLM"/>
    </source>
</evidence>